<reference evidence="2 3" key="1">
    <citation type="journal article" date="2015" name="Genome Biol. Evol.">
        <title>The genome of winter moth (Operophtera brumata) provides a genomic perspective on sexual dimorphism and phenology.</title>
        <authorList>
            <person name="Derks M.F."/>
            <person name="Smit S."/>
            <person name="Salis L."/>
            <person name="Schijlen E."/>
            <person name="Bossers A."/>
            <person name="Mateman C."/>
            <person name="Pijl A.S."/>
            <person name="de Ridder D."/>
            <person name="Groenen M.A."/>
            <person name="Visser M.E."/>
            <person name="Megens H.J."/>
        </authorList>
    </citation>
    <scope>NUCLEOTIDE SEQUENCE [LARGE SCALE GENOMIC DNA]</scope>
    <source>
        <strain evidence="2">WM2013NL</strain>
        <tissue evidence="2">Head and thorax</tissue>
    </source>
</reference>
<protein>
    <submittedName>
        <fullName evidence="2">Reverse transcriptase</fullName>
    </submittedName>
</protein>
<dbReference type="Proteomes" id="UP000037510">
    <property type="component" value="Unassembled WGS sequence"/>
</dbReference>
<evidence type="ECO:0000259" key="1">
    <source>
        <dbReference type="Pfam" id="PF03372"/>
    </source>
</evidence>
<name>A0A0L7K2P8_OPEBR</name>
<evidence type="ECO:0000313" key="2">
    <source>
        <dbReference type="EMBL" id="KOB52115.1"/>
    </source>
</evidence>
<gene>
    <name evidence="2" type="ORF">OBRU01_26349</name>
</gene>
<dbReference type="SUPFAM" id="SSF56219">
    <property type="entry name" value="DNase I-like"/>
    <property type="match status" value="1"/>
</dbReference>
<feature type="domain" description="Endonuclease/exonuclease/phosphatase" evidence="1">
    <location>
        <begin position="15"/>
        <end position="81"/>
    </location>
</feature>
<keyword evidence="2" id="KW-0808">Transferase</keyword>
<dbReference type="STRING" id="104452.A0A0L7K2P8"/>
<keyword evidence="2" id="KW-0695">RNA-directed DNA polymerase</keyword>
<dbReference type="AlphaFoldDB" id="A0A0L7K2P8"/>
<dbReference type="InterPro" id="IPR005135">
    <property type="entry name" value="Endo/exonuclease/phosphatase"/>
</dbReference>
<evidence type="ECO:0000313" key="3">
    <source>
        <dbReference type="Proteomes" id="UP000037510"/>
    </source>
</evidence>
<dbReference type="GO" id="GO:0003964">
    <property type="term" value="F:RNA-directed DNA polymerase activity"/>
    <property type="evidence" value="ECO:0007669"/>
    <property type="project" value="UniProtKB-KW"/>
</dbReference>
<sequence length="81" mass="9098">MYNQVDKFQLSVECIRRLCKSADVIALQETWLLPHDLGMLDTIDVNFTATSKSAVDTSAGILRGRPYGGVAILWRKNLFPK</sequence>
<proteinExistence type="predicted"/>
<feature type="non-terminal residue" evidence="2">
    <location>
        <position position="81"/>
    </location>
</feature>
<accession>A0A0L7K2P8</accession>
<organism evidence="2 3">
    <name type="scientific">Operophtera brumata</name>
    <name type="common">Winter moth</name>
    <name type="synonym">Phalaena brumata</name>
    <dbReference type="NCBI Taxonomy" id="104452"/>
    <lineage>
        <taxon>Eukaryota</taxon>
        <taxon>Metazoa</taxon>
        <taxon>Ecdysozoa</taxon>
        <taxon>Arthropoda</taxon>
        <taxon>Hexapoda</taxon>
        <taxon>Insecta</taxon>
        <taxon>Pterygota</taxon>
        <taxon>Neoptera</taxon>
        <taxon>Endopterygota</taxon>
        <taxon>Lepidoptera</taxon>
        <taxon>Glossata</taxon>
        <taxon>Ditrysia</taxon>
        <taxon>Geometroidea</taxon>
        <taxon>Geometridae</taxon>
        <taxon>Larentiinae</taxon>
        <taxon>Operophtera</taxon>
    </lineage>
</organism>
<dbReference type="EMBL" id="JTDY01013656">
    <property type="protein sequence ID" value="KOB52115.1"/>
    <property type="molecule type" value="Genomic_DNA"/>
</dbReference>
<dbReference type="InterPro" id="IPR036691">
    <property type="entry name" value="Endo/exonu/phosph_ase_sf"/>
</dbReference>
<comment type="caution">
    <text evidence="2">The sequence shown here is derived from an EMBL/GenBank/DDBJ whole genome shotgun (WGS) entry which is preliminary data.</text>
</comment>
<keyword evidence="3" id="KW-1185">Reference proteome</keyword>
<dbReference type="Pfam" id="PF03372">
    <property type="entry name" value="Exo_endo_phos"/>
    <property type="match status" value="1"/>
</dbReference>
<keyword evidence="2" id="KW-0548">Nucleotidyltransferase</keyword>